<organism evidence="9 10">
    <name type="scientific">Panacagrimonas perspica</name>
    <dbReference type="NCBI Taxonomy" id="381431"/>
    <lineage>
        <taxon>Bacteria</taxon>
        <taxon>Pseudomonadati</taxon>
        <taxon>Pseudomonadota</taxon>
        <taxon>Gammaproteobacteria</taxon>
        <taxon>Nevskiales</taxon>
        <taxon>Nevskiaceae</taxon>
        <taxon>Panacagrimonas</taxon>
    </lineage>
</organism>
<comment type="subcellular location">
    <subcellularLocation>
        <location evidence="8">Cytoplasm</location>
    </subcellularLocation>
</comment>
<dbReference type="GO" id="GO:0006364">
    <property type="term" value="P:rRNA processing"/>
    <property type="evidence" value="ECO:0007669"/>
    <property type="project" value="UniProtKB-UniRule"/>
</dbReference>
<evidence type="ECO:0000256" key="2">
    <source>
        <dbReference type="ARBA" id="ARBA00022517"/>
    </source>
</evidence>
<dbReference type="Gene3D" id="3.40.390.30">
    <property type="entry name" value="Metalloproteases ('zincins'), catalytic domain"/>
    <property type="match status" value="1"/>
</dbReference>
<evidence type="ECO:0000256" key="8">
    <source>
        <dbReference type="HAMAP-Rule" id="MF_00009"/>
    </source>
</evidence>
<proteinExistence type="inferred from homology"/>
<accession>A0A4S3K8T6</accession>
<dbReference type="GO" id="GO:0004222">
    <property type="term" value="F:metalloendopeptidase activity"/>
    <property type="evidence" value="ECO:0007669"/>
    <property type="project" value="InterPro"/>
</dbReference>
<evidence type="ECO:0000256" key="7">
    <source>
        <dbReference type="ARBA" id="ARBA00022833"/>
    </source>
</evidence>
<name>A0A4S3K8T6_9GAMM</name>
<keyword evidence="8" id="KW-0963">Cytoplasm</keyword>
<feature type="binding site" evidence="8">
    <location>
        <position position="108"/>
    </location>
    <ligand>
        <name>Zn(2+)</name>
        <dbReference type="ChEBI" id="CHEBI:29105"/>
        <note>catalytic</note>
    </ligand>
</feature>
<keyword evidence="2 8" id="KW-0690">Ribosome biogenesis</keyword>
<comment type="function">
    <text evidence="8">Single strand-specific metallo-endoribonuclease involved in late-stage 70S ribosome quality control and in maturation of the 3' terminus of the 16S rRNA.</text>
</comment>
<dbReference type="EC" id="3.1.-.-" evidence="8"/>
<dbReference type="PROSITE" id="PS01306">
    <property type="entry name" value="UPF0054"/>
    <property type="match status" value="1"/>
</dbReference>
<dbReference type="InterPro" id="IPR002036">
    <property type="entry name" value="YbeY"/>
</dbReference>
<dbReference type="EMBL" id="SOBT01000012">
    <property type="protein sequence ID" value="TDU24286.1"/>
    <property type="molecule type" value="Genomic_DNA"/>
</dbReference>
<dbReference type="RefSeq" id="WP_133883701.1">
    <property type="nucleotide sequence ID" value="NZ_MWIN01000003.1"/>
</dbReference>
<dbReference type="GO" id="GO:0005737">
    <property type="term" value="C:cytoplasm"/>
    <property type="evidence" value="ECO:0007669"/>
    <property type="project" value="UniProtKB-SubCell"/>
</dbReference>
<keyword evidence="3 8" id="KW-0540">Nuclease</keyword>
<dbReference type="InterPro" id="IPR023091">
    <property type="entry name" value="MetalPrtase_cat_dom_sf_prd"/>
</dbReference>
<feature type="binding site" evidence="8">
    <location>
        <position position="112"/>
    </location>
    <ligand>
        <name>Zn(2+)</name>
        <dbReference type="ChEBI" id="CHEBI:29105"/>
        <note>catalytic</note>
    </ligand>
</feature>
<dbReference type="HAMAP" id="MF_00009">
    <property type="entry name" value="Endoribonucl_YbeY"/>
    <property type="match status" value="1"/>
</dbReference>
<dbReference type="GO" id="GO:0008270">
    <property type="term" value="F:zinc ion binding"/>
    <property type="evidence" value="ECO:0007669"/>
    <property type="project" value="UniProtKB-UniRule"/>
</dbReference>
<reference evidence="9 10" key="1">
    <citation type="submission" date="2019-03" db="EMBL/GenBank/DDBJ databases">
        <title>Genomic Encyclopedia of Type Strains, Phase IV (KMG-IV): sequencing the most valuable type-strain genomes for metagenomic binning, comparative biology and taxonomic classification.</title>
        <authorList>
            <person name="Goeker M."/>
        </authorList>
    </citation>
    <scope>NUCLEOTIDE SEQUENCE [LARGE SCALE GENOMIC DNA]</scope>
    <source>
        <strain evidence="9 10">DSM 26377</strain>
    </source>
</reference>
<keyword evidence="5 8" id="KW-0255">Endonuclease</keyword>
<evidence type="ECO:0000256" key="6">
    <source>
        <dbReference type="ARBA" id="ARBA00022801"/>
    </source>
</evidence>
<dbReference type="SUPFAM" id="SSF55486">
    <property type="entry name" value="Metalloproteases ('zincins'), catalytic domain"/>
    <property type="match status" value="1"/>
</dbReference>
<dbReference type="AlphaFoldDB" id="A0A4S3K8T6"/>
<keyword evidence="8" id="KW-0698">rRNA processing</keyword>
<evidence type="ECO:0000313" key="9">
    <source>
        <dbReference type="EMBL" id="TDU24286.1"/>
    </source>
</evidence>
<dbReference type="GO" id="GO:0004521">
    <property type="term" value="F:RNA endonuclease activity"/>
    <property type="evidence" value="ECO:0007669"/>
    <property type="project" value="UniProtKB-UniRule"/>
</dbReference>
<dbReference type="Pfam" id="PF02130">
    <property type="entry name" value="YbeY"/>
    <property type="match status" value="1"/>
</dbReference>
<keyword evidence="4 8" id="KW-0479">Metal-binding</keyword>
<dbReference type="Proteomes" id="UP000295341">
    <property type="component" value="Unassembled WGS sequence"/>
</dbReference>
<keyword evidence="7 8" id="KW-0862">Zinc</keyword>
<evidence type="ECO:0000256" key="4">
    <source>
        <dbReference type="ARBA" id="ARBA00022723"/>
    </source>
</evidence>
<comment type="cofactor">
    <cofactor evidence="8">
        <name>Zn(2+)</name>
        <dbReference type="ChEBI" id="CHEBI:29105"/>
    </cofactor>
    <text evidence="8">Binds 1 zinc ion.</text>
</comment>
<comment type="similarity">
    <text evidence="1 8">Belongs to the endoribonuclease YbeY family.</text>
</comment>
<evidence type="ECO:0000256" key="3">
    <source>
        <dbReference type="ARBA" id="ARBA00022722"/>
    </source>
</evidence>
<evidence type="ECO:0000313" key="10">
    <source>
        <dbReference type="Proteomes" id="UP000295341"/>
    </source>
</evidence>
<keyword evidence="6 8" id="KW-0378">Hydrolase</keyword>
<keyword evidence="10" id="KW-1185">Reference proteome</keyword>
<dbReference type="InterPro" id="IPR020549">
    <property type="entry name" value="YbeY_CS"/>
</dbReference>
<feature type="binding site" evidence="8">
    <location>
        <position position="118"/>
    </location>
    <ligand>
        <name>Zn(2+)</name>
        <dbReference type="ChEBI" id="CHEBI:29105"/>
        <note>catalytic</note>
    </ligand>
</feature>
<sequence length="159" mass="17573">MSEILIQRRIDPTGVPAASSLRLWANTALGRIAGDITIRIVDEAESQELNRRYRGKDKSTNVLSFPYDGDMLDVPILGDIVICGPVVALEAEQQGKEPRAHWAHLVVHGCLHLLGYDHVQESEAEVMEACERKILAGMGFADPYAITASTRARKRKRPA</sequence>
<dbReference type="NCBIfam" id="TIGR00043">
    <property type="entry name" value="rRNA maturation RNase YbeY"/>
    <property type="match status" value="1"/>
</dbReference>
<gene>
    <name evidence="8" type="primary">ybeY</name>
    <name evidence="9" type="ORF">DFR24_4551</name>
</gene>
<evidence type="ECO:0000256" key="1">
    <source>
        <dbReference type="ARBA" id="ARBA00010875"/>
    </source>
</evidence>
<protein>
    <recommendedName>
        <fullName evidence="8">Endoribonuclease YbeY</fullName>
        <ecNumber evidence="8">3.1.-.-</ecNumber>
    </recommendedName>
</protein>
<comment type="caution">
    <text evidence="9">The sequence shown here is derived from an EMBL/GenBank/DDBJ whole genome shotgun (WGS) entry which is preliminary data.</text>
</comment>
<evidence type="ECO:0000256" key="5">
    <source>
        <dbReference type="ARBA" id="ARBA00022759"/>
    </source>
</evidence>
<dbReference type="OrthoDB" id="9807740at2"/>
<dbReference type="PANTHER" id="PTHR46986">
    <property type="entry name" value="ENDORIBONUCLEASE YBEY, CHLOROPLASTIC"/>
    <property type="match status" value="1"/>
</dbReference>
<dbReference type="PANTHER" id="PTHR46986:SF1">
    <property type="entry name" value="ENDORIBONUCLEASE YBEY, CHLOROPLASTIC"/>
    <property type="match status" value="1"/>
</dbReference>